<reference evidence="1" key="1">
    <citation type="submission" date="2022-08" db="EMBL/GenBank/DDBJ databases">
        <title>Genome Sequence of Lecanicillium fungicola.</title>
        <authorList>
            <person name="Buettner E."/>
        </authorList>
    </citation>
    <scope>NUCLEOTIDE SEQUENCE</scope>
    <source>
        <strain evidence="1">Babe33</strain>
    </source>
</reference>
<protein>
    <submittedName>
        <fullName evidence="1">Uncharacterized protein</fullName>
    </submittedName>
</protein>
<evidence type="ECO:0000313" key="1">
    <source>
        <dbReference type="EMBL" id="KAJ2978156.1"/>
    </source>
</evidence>
<name>A0ACC1NHT1_9HYPO</name>
<dbReference type="Proteomes" id="UP001143910">
    <property type="component" value="Unassembled WGS sequence"/>
</dbReference>
<accession>A0ACC1NHT1</accession>
<dbReference type="EMBL" id="JANJQO010000402">
    <property type="protein sequence ID" value="KAJ2978156.1"/>
    <property type="molecule type" value="Genomic_DNA"/>
</dbReference>
<organism evidence="1 2">
    <name type="scientific">Zarea fungicola</name>
    <dbReference type="NCBI Taxonomy" id="93591"/>
    <lineage>
        <taxon>Eukaryota</taxon>
        <taxon>Fungi</taxon>
        <taxon>Dikarya</taxon>
        <taxon>Ascomycota</taxon>
        <taxon>Pezizomycotina</taxon>
        <taxon>Sordariomycetes</taxon>
        <taxon>Hypocreomycetidae</taxon>
        <taxon>Hypocreales</taxon>
        <taxon>Cordycipitaceae</taxon>
        <taxon>Zarea</taxon>
    </lineage>
</organism>
<comment type="caution">
    <text evidence="1">The sequence shown here is derived from an EMBL/GenBank/DDBJ whole genome shotgun (WGS) entry which is preliminary data.</text>
</comment>
<sequence length="505" mass="55976">MPSYKPLPKQFTEGRLSKPMSDLLCTYNEGPRLVWELKHLSTIIQVDRAHIVMLARQGYMTPTQAGAILAELDDIRAAGPQNFTPAPGYGSMVLQVEKVLAERLGDDIAGRLPIARSRLDQGATVRRLVDKDNLLAVLEQLLRLQETLLAAAAKQAQTPFLSYTHMQQAQPTTYGHYLLAFSARLDDTFQQLTQVYHRIDRSPLGAVGLSGTTLNTDRDLTAWLLGFSDVLDNSRLGRDAYYQIELVFALTMAMTLLNDLCCDLHVWSSVEFGTVELDDSLCSTSSVFPHKKNPYALETVKSKAGEAQGWVVSALSLFRNEGSGDTNGRNVGFVDETCTTVCNMMRLTSDIIEGTTVKEARCEELLANAWVTTNRLGNVLLTGHHLDYRSAHSVVGRLVKNCLDREITRANVTIEMLQDAVAEMAMEPLAMTQKELTAALSHTEFISSSISHGSIGPQQVERLLVKATRQHYKSVSWMEETMRCLKVSEGELDAATEELRRAPTP</sequence>
<gene>
    <name evidence="1" type="ORF">NQ176_g3977</name>
</gene>
<keyword evidence="2" id="KW-1185">Reference proteome</keyword>
<proteinExistence type="predicted"/>
<evidence type="ECO:0000313" key="2">
    <source>
        <dbReference type="Proteomes" id="UP001143910"/>
    </source>
</evidence>